<dbReference type="PANTHER" id="PTHR22939">
    <property type="entry name" value="SERINE PROTEASE FAMILY S1C HTRA-RELATED"/>
    <property type="match status" value="1"/>
</dbReference>
<evidence type="ECO:0000256" key="3">
    <source>
        <dbReference type="ARBA" id="ARBA00022801"/>
    </source>
</evidence>
<dbReference type="PRINTS" id="PR00834">
    <property type="entry name" value="PROTEASES2C"/>
</dbReference>
<dbReference type="SUPFAM" id="SSF50494">
    <property type="entry name" value="Trypsin-like serine proteases"/>
    <property type="match status" value="1"/>
</dbReference>
<keyword evidence="2 6" id="KW-0645">Protease</keyword>
<dbReference type="EMBL" id="JACHGW010000003">
    <property type="protein sequence ID" value="MBB6051486.1"/>
    <property type="molecule type" value="Genomic_DNA"/>
</dbReference>
<dbReference type="AlphaFoldDB" id="A0A7W9SRQ6"/>
<proteinExistence type="inferred from homology"/>
<evidence type="ECO:0000256" key="1">
    <source>
        <dbReference type="ARBA" id="ARBA00010541"/>
    </source>
</evidence>
<feature type="domain" description="PDZ" evidence="5">
    <location>
        <begin position="283"/>
        <end position="372"/>
    </location>
</feature>
<dbReference type="Gene3D" id="2.40.10.120">
    <property type="match status" value="1"/>
</dbReference>
<keyword evidence="7" id="KW-1185">Reference proteome</keyword>
<accession>A0A7W9SRQ6</accession>
<dbReference type="GO" id="GO:0004252">
    <property type="term" value="F:serine-type endopeptidase activity"/>
    <property type="evidence" value="ECO:0007669"/>
    <property type="project" value="InterPro"/>
</dbReference>
<dbReference type="Pfam" id="PF13180">
    <property type="entry name" value="PDZ_2"/>
    <property type="match status" value="2"/>
</dbReference>
<dbReference type="InterPro" id="IPR001478">
    <property type="entry name" value="PDZ"/>
</dbReference>
<evidence type="ECO:0000256" key="4">
    <source>
        <dbReference type="SAM" id="MobiDB-lite"/>
    </source>
</evidence>
<dbReference type="EC" id="3.4.21.107" evidence="6"/>
<evidence type="ECO:0000259" key="5">
    <source>
        <dbReference type="PROSITE" id="PS50106"/>
    </source>
</evidence>
<dbReference type="InterPro" id="IPR009003">
    <property type="entry name" value="Peptidase_S1_PA"/>
</dbReference>
<evidence type="ECO:0000313" key="6">
    <source>
        <dbReference type="EMBL" id="MBB6051486.1"/>
    </source>
</evidence>
<dbReference type="Gene3D" id="2.30.42.10">
    <property type="match status" value="2"/>
</dbReference>
<organism evidence="6 7">
    <name type="scientific">Armatimonas rosea</name>
    <dbReference type="NCBI Taxonomy" id="685828"/>
    <lineage>
        <taxon>Bacteria</taxon>
        <taxon>Bacillati</taxon>
        <taxon>Armatimonadota</taxon>
        <taxon>Armatimonadia</taxon>
        <taxon>Armatimonadales</taxon>
        <taxon>Armatimonadaceae</taxon>
        <taxon>Armatimonas</taxon>
    </lineage>
</organism>
<feature type="region of interest" description="Disordered" evidence="4">
    <location>
        <begin position="73"/>
        <end position="109"/>
    </location>
</feature>
<comment type="similarity">
    <text evidence="1">Belongs to the peptidase S1C family.</text>
</comment>
<sequence>MSRKYLTLALTGGLLLGALPFSARLTARDSAAKIQEGRETAQSLETTFTHLAETIGPSAVSISAVAEVSPAESGLEQLFAPRTQRRRPNAPSTPKPGEGTEEPEPLLRPIGGSGVIIRSDGYILTNDHVVEKARDGKVKVKLSTGETFTGRVFRDDRSDLAVVKIDAKRPLPAIKFADSGRIQVGQWAIAIGSPFGQDNTVTTGIISALQRKSTIGGPMDGRYYPELIQTDAAINPGNSGGPLLNIKGELIGINVGIDTPSGGSVGIGFAIPANTAKFVSDQLIAKGKVTRGYLGLTPVDLEPELRSALKVSHGAYVSTVSQDSPADTAGIDAGDVVVKFGTTEIRDEVSLRNAIATAEPGTKIPIAVLREGKPLALTAKLEKVPEKSEATPPKPLAKLKAIAPLEASFEPLDDEIRSQLKLSDTFKGVYVAAVRPGTPTDEAGLARGMIVVSVNGKTVTTDAEAKKIAATVSSGSLVTLRTLIVPRDGKPSRGIINIPVP</sequence>
<dbReference type="InterPro" id="IPR036034">
    <property type="entry name" value="PDZ_sf"/>
</dbReference>
<dbReference type="Proteomes" id="UP000520814">
    <property type="component" value="Unassembled WGS sequence"/>
</dbReference>
<dbReference type="PROSITE" id="PS50106">
    <property type="entry name" value="PDZ"/>
    <property type="match status" value="2"/>
</dbReference>
<feature type="domain" description="PDZ" evidence="5">
    <location>
        <begin position="428"/>
        <end position="486"/>
    </location>
</feature>
<keyword evidence="3 6" id="KW-0378">Hydrolase</keyword>
<gene>
    <name evidence="6" type="ORF">HNQ39_003296</name>
</gene>
<name>A0A7W9SRQ6_ARMRO</name>
<dbReference type="SUPFAM" id="SSF50156">
    <property type="entry name" value="PDZ domain-like"/>
    <property type="match status" value="2"/>
</dbReference>
<dbReference type="SMART" id="SM00228">
    <property type="entry name" value="PDZ"/>
    <property type="match status" value="2"/>
</dbReference>
<dbReference type="RefSeq" id="WP_184198535.1">
    <property type="nucleotide sequence ID" value="NZ_JACHGW010000003.1"/>
</dbReference>
<evidence type="ECO:0000313" key="7">
    <source>
        <dbReference type="Proteomes" id="UP000520814"/>
    </source>
</evidence>
<reference evidence="6 7" key="1">
    <citation type="submission" date="2020-08" db="EMBL/GenBank/DDBJ databases">
        <title>Genomic Encyclopedia of Type Strains, Phase IV (KMG-IV): sequencing the most valuable type-strain genomes for metagenomic binning, comparative biology and taxonomic classification.</title>
        <authorList>
            <person name="Goeker M."/>
        </authorList>
    </citation>
    <scope>NUCLEOTIDE SEQUENCE [LARGE SCALE GENOMIC DNA]</scope>
    <source>
        <strain evidence="6 7">DSM 23562</strain>
    </source>
</reference>
<protein>
    <submittedName>
        <fullName evidence="6">Serine protease Do</fullName>
        <ecNumber evidence="6">3.4.21.107</ecNumber>
    </submittedName>
</protein>
<comment type="caution">
    <text evidence="6">The sequence shown here is derived from an EMBL/GenBank/DDBJ whole genome shotgun (WGS) entry which is preliminary data.</text>
</comment>
<dbReference type="PANTHER" id="PTHR22939:SF129">
    <property type="entry name" value="SERINE PROTEASE HTRA2, MITOCHONDRIAL"/>
    <property type="match status" value="1"/>
</dbReference>
<evidence type="ECO:0000256" key="2">
    <source>
        <dbReference type="ARBA" id="ARBA00022670"/>
    </source>
</evidence>
<dbReference type="InterPro" id="IPR001940">
    <property type="entry name" value="Peptidase_S1C"/>
</dbReference>
<dbReference type="GO" id="GO:0006508">
    <property type="term" value="P:proteolysis"/>
    <property type="evidence" value="ECO:0007669"/>
    <property type="project" value="UniProtKB-KW"/>
</dbReference>
<dbReference type="Pfam" id="PF13365">
    <property type="entry name" value="Trypsin_2"/>
    <property type="match status" value="1"/>
</dbReference>